<dbReference type="EMBL" id="FQVU01000002">
    <property type="protein sequence ID" value="SHG09049.1"/>
    <property type="molecule type" value="Genomic_DNA"/>
</dbReference>
<keyword evidence="2" id="KW-1185">Reference proteome</keyword>
<name>A0A1M5GZ71_9ACTN</name>
<dbReference type="RefSeq" id="WP_143168032.1">
    <property type="nucleotide sequence ID" value="NZ_FQVU01000002.1"/>
</dbReference>
<proteinExistence type="predicted"/>
<organism evidence="1 2">
    <name type="scientific">Jatrophihabitans endophyticus</name>
    <dbReference type="NCBI Taxonomy" id="1206085"/>
    <lineage>
        <taxon>Bacteria</taxon>
        <taxon>Bacillati</taxon>
        <taxon>Actinomycetota</taxon>
        <taxon>Actinomycetes</taxon>
        <taxon>Jatrophihabitantales</taxon>
        <taxon>Jatrophihabitantaceae</taxon>
        <taxon>Jatrophihabitans</taxon>
    </lineage>
</organism>
<sequence>MSDQRSVGELLAAAQTRLENDIRDGNPGTRQWARAQLTKLDTHGTTDGHLGSPCVADGEPFPCSTIAYLLAAD</sequence>
<dbReference type="Proteomes" id="UP000186132">
    <property type="component" value="Unassembled WGS sequence"/>
</dbReference>
<evidence type="ECO:0000313" key="1">
    <source>
        <dbReference type="EMBL" id="SHG09049.1"/>
    </source>
</evidence>
<gene>
    <name evidence="1" type="ORF">SAMN05443575_1341</name>
</gene>
<reference evidence="1 2" key="1">
    <citation type="submission" date="2016-11" db="EMBL/GenBank/DDBJ databases">
        <authorList>
            <person name="Jaros S."/>
            <person name="Januszkiewicz K."/>
            <person name="Wedrychowicz H."/>
        </authorList>
    </citation>
    <scope>NUCLEOTIDE SEQUENCE [LARGE SCALE GENOMIC DNA]</scope>
    <source>
        <strain evidence="1 2">DSM 45627</strain>
    </source>
</reference>
<evidence type="ECO:0000313" key="2">
    <source>
        <dbReference type="Proteomes" id="UP000186132"/>
    </source>
</evidence>
<accession>A0A1M5GZ71</accession>
<dbReference type="AlphaFoldDB" id="A0A1M5GZ71"/>
<protein>
    <submittedName>
        <fullName evidence="1">Uncharacterized protein</fullName>
    </submittedName>
</protein>